<name>A0AAN7ZW38_9PEZI</name>
<proteinExistence type="predicted"/>
<comment type="caution">
    <text evidence="1">The sequence shown here is derived from an EMBL/GenBank/DDBJ whole genome shotgun (WGS) entry which is preliminary data.</text>
</comment>
<protein>
    <submittedName>
        <fullName evidence="1">Uncharacterized protein</fullName>
    </submittedName>
</protein>
<dbReference type="Proteomes" id="UP001310594">
    <property type="component" value="Unassembled WGS sequence"/>
</dbReference>
<accession>A0AAN7ZW38</accession>
<sequence>MAQTPAPPSLMTLAPELRNTICELYLLGEIQAVYVKSNGGVVFQPELLAVSQQLRAETLPVFQNLAPKVARKIIVKARAFDFTAAMVFLDRLDAEQRAAVAKNKSLLIYIGVDKNPVIDMPVIKDMMKAADGLRAWFGFCATSVGGGLLASQFAERRKTYKFLHNVCFEDLVDLGDTLGFSSATISGDMEGVGRLLAMAWREGT</sequence>
<reference evidence="1" key="1">
    <citation type="submission" date="2023-08" db="EMBL/GenBank/DDBJ databases">
        <title>Black Yeasts Isolated from many extreme environments.</title>
        <authorList>
            <person name="Coleine C."/>
            <person name="Stajich J.E."/>
            <person name="Selbmann L."/>
        </authorList>
    </citation>
    <scope>NUCLEOTIDE SEQUENCE</scope>
    <source>
        <strain evidence="1">CCFEE 5810</strain>
    </source>
</reference>
<gene>
    <name evidence="1" type="ORF">LTR97_011283</name>
</gene>
<dbReference type="EMBL" id="JAVRQU010000020">
    <property type="protein sequence ID" value="KAK5692109.1"/>
    <property type="molecule type" value="Genomic_DNA"/>
</dbReference>
<evidence type="ECO:0000313" key="1">
    <source>
        <dbReference type="EMBL" id="KAK5692109.1"/>
    </source>
</evidence>
<evidence type="ECO:0000313" key="2">
    <source>
        <dbReference type="Proteomes" id="UP001310594"/>
    </source>
</evidence>
<dbReference type="AlphaFoldDB" id="A0AAN7ZW38"/>
<organism evidence="1 2">
    <name type="scientific">Elasticomyces elasticus</name>
    <dbReference type="NCBI Taxonomy" id="574655"/>
    <lineage>
        <taxon>Eukaryota</taxon>
        <taxon>Fungi</taxon>
        <taxon>Dikarya</taxon>
        <taxon>Ascomycota</taxon>
        <taxon>Pezizomycotina</taxon>
        <taxon>Dothideomycetes</taxon>
        <taxon>Dothideomycetidae</taxon>
        <taxon>Mycosphaerellales</taxon>
        <taxon>Teratosphaeriaceae</taxon>
        <taxon>Elasticomyces</taxon>
    </lineage>
</organism>